<feature type="region of interest" description="Disordered" evidence="1">
    <location>
        <begin position="102"/>
        <end position="123"/>
    </location>
</feature>
<gene>
    <name evidence="2" type="ORF">CSSPTR1EN2_LOCUS2095</name>
</gene>
<keyword evidence="3" id="KW-1185">Reference proteome</keyword>
<dbReference type="Proteomes" id="UP001497512">
    <property type="component" value="Chromosome 10"/>
</dbReference>
<sequence>MAKKRAKKKDGGAAAMEVSATITSPPRPSSPDDGMDTTDVVPTGSELDLLVSKKKRKKKASTSVSKSLQIQGMTKKGPQKRKAAKLRKEKSIERALLNMDKQHEKVQRSEFKTERVQSLKNLY</sequence>
<dbReference type="EMBL" id="OZ019902">
    <property type="protein sequence ID" value="CAK9193576.1"/>
    <property type="molecule type" value="Genomic_DNA"/>
</dbReference>
<dbReference type="PANTHER" id="PTHR36385">
    <property type="entry name" value="OS07G0562900 PROTEIN"/>
    <property type="match status" value="1"/>
</dbReference>
<proteinExistence type="predicted"/>
<accession>A0ABP0TD26</accession>
<evidence type="ECO:0000256" key="1">
    <source>
        <dbReference type="SAM" id="MobiDB-lite"/>
    </source>
</evidence>
<evidence type="ECO:0000313" key="3">
    <source>
        <dbReference type="Proteomes" id="UP001497512"/>
    </source>
</evidence>
<evidence type="ECO:0008006" key="4">
    <source>
        <dbReference type="Google" id="ProtNLM"/>
    </source>
</evidence>
<feature type="compositionally biased region" description="Basic residues" evidence="1">
    <location>
        <begin position="77"/>
        <end position="88"/>
    </location>
</feature>
<evidence type="ECO:0000313" key="2">
    <source>
        <dbReference type="EMBL" id="CAK9193576.1"/>
    </source>
</evidence>
<feature type="compositionally biased region" description="Basic and acidic residues" evidence="1">
    <location>
        <begin position="102"/>
        <end position="117"/>
    </location>
</feature>
<reference evidence="2" key="1">
    <citation type="submission" date="2024-02" db="EMBL/GenBank/DDBJ databases">
        <authorList>
            <consortium name="ELIXIR-Norway"/>
            <consortium name="Elixir Norway"/>
        </authorList>
    </citation>
    <scope>NUCLEOTIDE SEQUENCE</scope>
</reference>
<dbReference type="PANTHER" id="PTHR36385:SF1">
    <property type="entry name" value="OS07G0562900 PROTEIN"/>
    <property type="match status" value="1"/>
</dbReference>
<name>A0ABP0TD26_9BRYO</name>
<feature type="region of interest" description="Disordered" evidence="1">
    <location>
        <begin position="1"/>
        <end position="88"/>
    </location>
</feature>
<organism evidence="2 3">
    <name type="scientific">Sphagnum troendelagicum</name>
    <dbReference type="NCBI Taxonomy" id="128251"/>
    <lineage>
        <taxon>Eukaryota</taxon>
        <taxon>Viridiplantae</taxon>
        <taxon>Streptophyta</taxon>
        <taxon>Embryophyta</taxon>
        <taxon>Bryophyta</taxon>
        <taxon>Sphagnophytina</taxon>
        <taxon>Sphagnopsida</taxon>
        <taxon>Sphagnales</taxon>
        <taxon>Sphagnaceae</taxon>
        <taxon>Sphagnum</taxon>
    </lineage>
</organism>
<protein>
    <recommendedName>
        <fullName evidence="4">No apical meristem-associated C-terminal domain-containing protein</fullName>
    </recommendedName>
</protein>